<dbReference type="EMBL" id="JAXGFP010000005">
    <property type="protein sequence ID" value="MEG3184507.1"/>
    <property type="molecule type" value="Genomic_DNA"/>
</dbReference>
<comment type="caution">
    <text evidence="3">The sequence shown here is derived from an EMBL/GenBank/DDBJ whole genome shotgun (WGS) entry which is preliminary data.</text>
</comment>
<keyword evidence="1" id="KW-0732">Signal</keyword>
<keyword evidence="4" id="KW-1185">Reference proteome</keyword>
<reference evidence="3 4" key="1">
    <citation type="journal article" date="2016" name="Int. J. Syst. Evol. Microbiol.">
        <title>Lysobacter erysipheiresistens sp. nov., an antagonist of powdery mildew, isolated from tobacco-cultivated soil.</title>
        <authorList>
            <person name="Xie B."/>
            <person name="Li T."/>
            <person name="Lin X."/>
            <person name="Wang C.J."/>
            <person name="Chen Y.J."/>
            <person name="Liu W.J."/>
            <person name="Zhao Z.W."/>
        </authorList>
    </citation>
    <scope>NUCLEOTIDE SEQUENCE [LARGE SCALE GENOMIC DNA]</scope>
    <source>
        <strain evidence="3 4">RS-LYSO-3</strain>
    </source>
</reference>
<gene>
    <name evidence="3" type="ORF">SNE34_10850</name>
</gene>
<dbReference type="RefSeq" id="WP_332617094.1">
    <property type="nucleotide sequence ID" value="NZ_JAXGFP010000005.1"/>
</dbReference>
<dbReference type="Proteomes" id="UP001355056">
    <property type="component" value="Unassembled WGS sequence"/>
</dbReference>
<evidence type="ECO:0000256" key="1">
    <source>
        <dbReference type="SAM" id="SignalP"/>
    </source>
</evidence>
<organism evidence="3 4">
    <name type="scientific">Novilysobacter erysipheiresistens</name>
    <dbReference type="NCBI Taxonomy" id="1749332"/>
    <lineage>
        <taxon>Bacteria</taxon>
        <taxon>Pseudomonadati</taxon>
        <taxon>Pseudomonadota</taxon>
        <taxon>Gammaproteobacteria</taxon>
        <taxon>Lysobacterales</taxon>
        <taxon>Lysobacteraceae</taxon>
        <taxon>Novilysobacter</taxon>
    </lineage>
</organism>
<name>A0ABU7Z021_9GAMM</name>
<feature type="domain" description="DUF6265" evidence="2">
    <location>
        <begin position="33"/>
        <end position="139"/>
    </location>
</feature>
<sequence>MSLTWLLLIGLLAGCASGSAQVDTVATLQRMGWLAGTWQRTDLPAGRSGYERWTRDRAGLSGVGLARQGAATTFEERLRIEARDGEVVYIAEVAHNLVPVVFRLTRIDDEGFVFENPAHDFPKVITYRREGDRLRVRVSAGEKASEFAFQRRR</sequence>
<evidence type="ECO:0000259" key="2">
    <source>
        <dbReference type="Pfam" id="PF19780"/>
    </source>
</evidence>
<proteinExistence type="predicted"/>
<dbReference type="Pfam" id="PF19780">
    <property type="entry name" value="DUF6265"/>
    <property type="match status" value="1"/>
</dbReference>
<feature type="signal peptide" evidence="1">
    <location>
        <begin position="1"/>
        <end position="22"/>
    </location>
</feature>
<dbReference type="InterPro" id="IPR046232">
    <property type="entry name" value="DUF6265"/>
</dbReference>
<evidence type="ECO:0000313" key="4">
    <source>
        <dbReference type="Proteomes" id="UP001355056"/>
    </source>
</evidence>
<evidence type="ECO:0000313" key="3">
    <source>
        <dbReference type="EMBL" id="MEG3184507.1"/>
    </source>
</evidence>
<protein>
    <submittedName>
        <fullName evidence="3">DUF6265 family protein</fullName>
    </submittedName>
</protein>
<feature type="chain" id="PRO_5046709339" evidence="1">
    <location>
        <begin position="23"/>
        <end position="153"/>
    </location>
</feature>
<accession>A0ABU7Z021</accession>